<gene>
    <name evidence="1" type="ORF">BDR25DRAFT_350778</name>
</gene>
<organism evidence="1 2">
    <name type="scientific">Lindgomyces ingoldianus</name>
    <dbReference type="NCBI Taxonomy" id="673940"/>
    <lineage>
        <taxon>Eukaryota</taxon>
        <taxon>Fungi</taxon>
        <taxon>Dikarya</taxon>
        <taxon>Ascomycota</taxon>
        <taxon>Pezizomycotina</taxon>
        <taxon>Dothideomycetes</taxon>
        <taxon>Pleosporomycetidae</taxon>
        <taxon>Pleosporales</taxon>
        <taxon>Lindgomycetaceae</taxon>
        <taxon>Lindgomyces</taxon>
    </lineage>
</organism>
<keyword evidence="2" id="KW-1185">Reference proteome</keyword>
<protein>
    <submittedName>
        <fullName evidence="1">Uncharacterized protein</fullName>
    </submittedName>
</protein>
<sequence length="260" mass="28089">MPHSDIGTLMACITKGSSQRYGGVSRDGRILGANQGKRVKSEMMILGSAERWYRILLIGESLRRLKGSRKDKCVPRHAKPPAFSLMICAAASTNTTMNYPGRALKLTPNGRALFYTDNSTVNGATNHSCARIITAFGRASRRMTTGPPALVEYNAMFHYSTPPTTSGLAMVSLGTAMFTNMLNHTTKPNEQTALITQTESVLSESNISLISSTSSSDTFSASVAVNEEARLEPGPTSPSTEALSSFIPFLSFDNNRCLHL</sequence>
<evidence type="ECO:0000313" key="2">
    <source>
        <dbReference type="Proteomes" id="UP000799755"/>
    </source>
</evidence>
<evidence type="ECO:0000313" key="1">
    <source>
        <dbReference type="EMBL" id="KAF2475402.1"/>
    </source>
</evidence>
<name>A0ACB6RAP7_9PLEO</name>
<accession>A0ACB6RAP7</accession>
<dbReference type="EMBL" id="MU003496">
    <property type="protein sequence ID" value="KAF2475402.1"/>
    <property type="molecule type" value="Genomic_DNA"/>
</dbReference>
<reference evidence="1" key="1">
    <citation type="journal article" date="2020" name="Stud. Mycol.">
        <title>101 Dothideomycetes genomes: a test case for predicting lifestyles and emergence of pathogens.</title>
        <authorList>
            <person name="Haridas S."/>
            <person name="Albert R."/>
            <person name="Binder M."/>
            <person name="Bloem J."/>
            <person name="Labutti K."/>
            <person name="Salamov A."/>
            <person name="Andreopoulos B."/>
            <person name="Baker S."/>
            <person name="Barry K."/>
            <person name="Bills G."/>
            <person name="Bluhm B."/>
            <person name="Cannon C."/>
            <person name="Castanera R."/>
            <person name="Culley D."/>
            <person name="Daum C."/>
            <person name="Ezra D."/>
            <person name="Gonzalez J."/>
            <person name="Henrissat B."/>
            <person name="Kuo A."/>
            <person name="Liang C."/>
            <person name="Lipzen A."/>
            <person name="Lutzoni F."/>
            <person name="Magnuson J."/>
            <person name="Mondo S."/>
            <person name="Nolan M."/>
            <person name="Ohm R."/>
            <person name="Pangilinan J."/>
            <person name="Park H.-J."/>
            <person name="Ramirez L."/>
            <person name="Alfaro M."/>
            <person name="Sun H."/>
            <person name="Tritt A."/>
            <person name="Yoshinaga Y."/>
            <person name="Zwiers L.-H."/>
            <person name="Turgeon B."/>
            <person name="Goodwin S."/>
            <person name="Spatafora J."/>
            <person name="Crous P."/>
            <person name="Grigoriev I."/>
        </authorList>
    </citation>
    <scope>NUCLEOTIDE SEQUENCE</scope>
    <source>
        <strain evidence="1">ATCC 200398</strain>
    </source>
</reference>
<dbReference type="Proteomes" id="UP000799755">
    <property type="component" value="Unassembled WGS sequence"/>
</dbReference>
<proteinExistence type="predicted"/>
<comment type="caution">
    <text evidence="1">The sequence shown here is derived from an EMBL/GenBank/DDBJ whole genome shotgun (WGS) entry which is preliminary data.</text>
</comment>